<dbReference type="InterPro" id="IPR050164">
    <property type="entry name" value="Peptidase_C19"/>
</dbReference>
<name>A0A0C9RVX6_9CONI</name>
<comment type="similarity">
    <text evidence="1">Belongs to the peptidase C19 family.</text>
</comment>
<organism evidence="3">
    <name type="scientific">Wollemia nobilis</name>
    <dbReference type="NCBI Taxonomy" id="56998"/>
    <lineage>
        <taxon>Eukaryota</taxon>
        <taxon>Viridiplantae</taxon>
        <taxon>Streptophyta</taxon>
        <taxon>Embryophyta</taxon>
        <taxon>Tracheophyta</taxon>
        <taxon>Spermatophyta</taxon>
        <taxon>Pinopsida</taxon>
        <taxon>Pinidae</taxon>
        <taxon>Conifers II</taxon>
        <taxon>Araucariales</taxon>
        <taxon>Araucariaceae</taxon>
        <taxon>Wollemia</taxon>
    </lineage>
</organism>
<dbReference type="GO" id="GO:0016579">
    <property type="term" value="P:protein deubiquitination"/>
    <property type="evidence" value="ECO:0007669"/>
    <property type="project" value="InterPro"/>
</dbReference>
<feature type="domain" description="USP" evidence="2">
    <location>
        <begin position="336"/>
        <end position="482"/>
    </location>
</feature>
<reference evidence="3" key="1">
    <citation type="submission" date="2015-02" db="EMBL/GenBank/DDBJ databases">
        <title>A transcriptome of Wollemia nobilis - a relic of Gondwana.</title>
        <authorList>
            <person name="Chia J.Y."/>
            <person name="Leong Y.S."/>
            <person name="Abdul Karim S."/>
            <person name="Wan Azmi N."/>
            <person name="Hercus R."/>
            <person name="Croft L."/>
        </authorList>
    </citation>
    <scope>NUCLEOTIDE SEQUENCE</scope>
    <source>
        <strain evidence="3">MaeBrown</strain>
        <tissue evidence="3">Leaf</tissue>
    </source>
</reference>
<evidence type="ECO:0000259" key="2">
    <source>
        <dbReference type="PROSITE" id="PS50235"/>
    </source>
</evidence>
<dbReference type="GO" id="GO:0005829">
    <property type="term" value="C:cytosol"/>
    <property type="evidence" value="ECO:0007669"/>
    <property type="project" value="TreeGrafter"/>
</dbReference>
<dbReference type="GO" id="GO:0005634">
    <property type="term" value="C:nucleus"/>
    <property type="evidence" value="ECO:0007669"/>
    <property type="project" value="TreeGrafter"/>
</dbReference>
<dbReference type="InterPro" id="IPR018200">
    <property type="entry name" value="USP_CS"/>
</dbReference>
<dbReference type="InterPro" id="IPR038765">
    <property type="entry name" value="Papain-like_cys_pep_sf"/>
</dbReference>
<dbReference type="InterPro" id="IPR028889">
    <property type="entry name" value="USP"/>
</dbReference>
<evidence type="ECO:0000256" key="1">
    <source>
        <dbReference type="ARBA" id="ARBA00009085"/>
    </source>
</evidence>
<dbReference type="PROSITE" id="PS50235">
    <property type="entry name" value="USP_3"/>
    <property type="match status" value="1"/>
</dbReference>
<protein>
    <submittedName>
        <fullName evidence="3">TSA: Wollemia nobilis Ref_Wollemi_Transcript_10197_2281 transcribed RNA sequence</fullName>
    </submittedName>
</protein>
<dbReference type="PROSITE" id="PS00972">
    <property type="entry name" value="USP_1"/>
    <property type="match status" value="1"/>
</dbReference>
<evidence type="ECO:0000313" key="3">
    <source>
        <dbReference type="EMBL" id="JAG88029.1"/>
    </source>
</evidence>
<sequence>MMQVVKVLKRLAWASALGQLSEMETNPLDKLPFKNTSQNMNNKMVSMHKDGLGIGDQYISLEALELLVELLLRHRNLRNSFFMSSDTKTFIVGMLLYPSDELLRYRAAMLFLKLGTFQCHSRDKQRSLRQNILHALIEAKDEASTYQTNCLHFWELLGQLFYRIEDPEEYGLAQKQLKDELLWLDTAPAAVDEEDKLMEGHLLLTRVLVETLDYRNVGSSKGPHGRSLVRKLVSIFLFPESTYLWHEEATNGKNIPSGVHFGILGTSGENDRVLQSKCGTRGSREKAFQLLICLATHCMDSLLELVELLTKIHFTDELVDWDQPLSYGQKTVGGYVGLKNGGATCYMNSVFQQLFMQPEVRKTVLGCIECADAEKKNSVFFQIQAMFGALLGSSLDHYTPQGFWGAFRDYDGMPVNIREHQDAFEFFNRLYDAIDETLKTYHPTETLAKIFGGIFAQQVICRGCPHKSEKEEAFAAISVDVK</sequence>
<dbReference type="SUPFAM" id="SSF54001">
    <property type="entry name" value="Cysteine proteinases"/>
    <property type="match status" value="1"/>
</dbReference>
<dbReference type="PANTHER" id="PTHR24006:SF827">
    <property type="entry name" value="UBIQUITIN CARBOXYL-TERMINAL HYDROLASE 34"/>
    <property type="match status" value="1"/>
</dbReference>
<dbReference type="GO" id="GO:0004843">
    <property type="term" value="F:cysteine-type deubiquitinase activity"/>
    <property type="evidence" value="ECO:0007669"/>
    <property type="project" value="InterPro"/>
</dbReference>
<dbReference type="EMBL" id="GCHU01010142">
    <property type="protein sequence ID" value="JAG88029.1"/>
    <property type="molecule type" value="Transcribed_RNA"/>
</dbReference>
<dbReference type="Pfam" id="PF00443">
    <property type="entry name" value="UCH"/>
    <property type="match status" value="1"/>
</dbReference>
<accession>A0A0C9RVX6</accession>
<dbReference type="PANTHER" id="PTHR24006">
    <property type="entry name" value="UBIQUITIN CARBOXYL-TERMINAL HYDROLASE"/>
    <property type="match status" value="1"/>
</dbReference>
<dbReference type="Gene3D" id="3.90.70.10">
    <property type="entry name" value="Cysteine proteinases"/>
    <property type="match status" value="1"/>
</dbReference>
<dbReference type="AlphaFoldDB" id="A0A0C9RVX6"/>
<dbReference type="InterPro" id="IPR001394">
    <property type="entry name" value="Peptidase_C19_UCH"/>
</dbReference>
<proteinExistence type="inferred from homology"/>